<reference evidence="4" key="1">
    <citation type="journal article" date="2019" name="Plant Biotechnol. J.">
        <title>Genome sequencing of the Australian wild diploid species Gossypium australe highlights disease resistance and delayed gland morphogenesis.</title>
        <authorList>
            <person name="Cai Y."/>
            <person name="Cai X."/>
            <person name="Wang Q."/>
            <person name="Wang P."/>
            <person name="Zhang Y."/>
            <person name="Cai C."/>
            <person name="Xu Y."/>
            <person name="Wang K."/>
            <person name="Zhou Z."/>
            <person name="Wang C."/>
            <person name="Geng S."/>
            <person name="Li B."/>
            <person name="Dong Q."/>
            <person name="Hou Y."/>
            <person name="Wang H."/>
            <person name="Ai P."/>
            <person name="Liu Z."/>
            <person name="Yi F."/>
            <person name="Sun M."/>
            <person name="An G."/>
            <person name="Cheng J."/>
            <person name="Zhang Y."/>
            <person name="Shi Q."/>
            <person name="Xie Y."/>
            <person name="Shi X."/>
            <person name="Chang Y."/>
            <person name="Huang F."/>
            <person name="Chen Y."/>
            <person name="Hong S."/>
            <person name="Mi L."/>
            <person name="Sun Q."/>
            <person name="Zhang L."/>
            <person name="Zhou B."/>
            <person name="Peng R."/>
            <person name="Zhang X."/>
            <person name="Liu F."/>
        </authorList>
    </citation>
    <scope>NUCLEOTIDE SEQUENCE [LARGE SCALE GENOMIC DNA]</scope>
    <source>
        <strain evidence="4">cv. PA1801</strain>
    </source>
</reference>
<accession>A0A5B6UBU6</accession>
<evidence type="ECO:0000259" key="2">
    <source>
        <dbReference type="Pfam" id="PF07727"/>
    </source>
</evidence>
<dbReference type="OrthoDB" id="414945at2759"/>
<sequence length="106" mass="12061">MNKFLLGNFRAFRIQNDQGMLKRSKCDALLFIRQASIAILYILVYVDDIIITGSSPTVISSLSKKFPFKDLGVLKLFWGIEVLQTTNGLSLTQSKYAFDLLYETNM</sequence>
<proteinExistence type="predicted"/>
<protein>
    <submittedName>
        <fullName evidence="3">Copia protein</fullName>
    </submittedName>
</protein>
<organism evidence="3 4">
    <name type="scientific">Gossypium australe</name>
    <dbReference type="NCBI Taxonomy" id="47621"/>
    <lineage>
        <taxon>Eukaryota</taxon>
        <taxon>Viridiplantae</taxon>
        <taxon>Streptophyta</taxon>
        <taxon>Embryophyta</taxon>
        <taxon>Tracheophyta</taxon>
        <taxon>Spermatophyta</taxon>
        <taxon>Magnoliopsida</taxon>
        <taxon>eudicotyledons</taxon>
        <taxon>Gunneridae</taxon>
        <taxon>Pentapetalae</taxon>
        <taxon>rosids</taxon>
        <taxon>malvids</taxon>
        <taxon>Malvales</taxon>
        <taxon>Malvaceae</taxon>
        <taxon>Malvoideae</taxon>
        <taxon>Gossypium</taxon>
    </lineage>
</organism>
<dbReference type="Proteomes" id="UP000325315">
    <property type="component" value="Unassembled WGS sequence"/>
</dbReference>
<keyword evidence="4" id="KW-1185">Reference proteome</keyword>
<evidence type="ECO:0000256" key="1">
    <source>
        <dbReference type="SAM" id="Phobius"/>
    </source>
</evidence>
<keyword evidence="1" id="KW-1133">Transmembrane helix</keyword>
<name>A0A5B6UBU6_9ROSI</name>
<feature type="domain" description="Reverse transcriptase Ty1/copia-type" evidence="2">
    <location>
        <begin position="21"/>
        <end position="106"/>
    </location>
</feature>
<gene>
    <name evidence="3" type="ORF">EPI10_034220</name>
</gene>
<keyword evidence="1" id="KW-0812">Transmembrane</keyword>
<evidence type="ECO:0000313" key="3">
    <source>
        <dbReference type="EMBL" id="KAA3451195.1"/>
    </source>
</evidence>
<comment type="caution">
    <text evidence="3">The sequence shown here is derived from an EMBL/GenBank/DDBJ whole genome shotgun (WGS) entry which is preliminary data.</text>
</comment>
<evidence type="ECO:0000313" key="4">
    <source>
        <dbReference type="Proteomes" id="UP000325315"/>
    </source>
</evidence>
<keyword evidence="1" id="KW-0472">Membrane</keyword>
<dbReference type="InterPro" id="IPR013103">
    <property type="entry name" value="RVT_2"/>
</dbReference>
<feature type="transmembrane region" description="Helical" evidence="1">
    <location>
        <begin position="28"/>
        <end position="46"/>
    </location>
</feature>
<dbReference type="EMBL" id="SMMG02000095">
    <property type="protein sequence ID" value="KAA3451195.1"/>
    <property type="molecule type" value="Genomic_DNA"/>
</dbReference>
<dbReference type="AlphaFoldDB" id="A0A5B6UBU6"/>
<dbReference type="Pfam" id="PF07727">
    <property type="entry name" value="RVT_2"/>
    <property type="match status" value="1"/>
</dbReference>